<proteinExistence type="predicted"/>
<dbReference type="EMBL" id="DQ411856">
    <property type="protein sequence ID" value="ABD83363.1"/>
    <property type="molecule type" value="Genomic_DNA"/>
</dbReference>
<dbReference type="PATRIC" id="fig|321967.11.peg.1887"/>
<sequence length="111" mass="12412">METKNPIKALFSLNDGGYITGFQTEFWDGKTWQTTFDTSKAVEVDPAELNKIVFGATKYAGGKLVIDKDKRAELENNQPKPEPTATELKEQYDQLQAALLELADLSLDTKK</sequence>
<dbReference type="EMBL" id="CP000423">
    <property type="protein sequence ID" value="ABJ70671.1"/>
    <property type="molecule type" value="Genomic_DNA"/>
</dbReference>
<gene>
    <name evidence="2" type="ordered locus">LSEI_1913</name>
    <name evidence="1" type="ORF">Lcas009</name>
</gene>
<evidence type="ECO:0000313" key="2">
    <source>
        <dbReference type="EMBL" id="ABJ70671.1"/>
    </source>
</evidence>
<dbReference type="KEGG" id="lca:LSEI_1913"/>
<keyword evidence="3" id="KW-1185">Reference proteome</keyword>
<dbReference type="STRING" id="321967.LSEI_1913"/>
<reference evidence="2 3" key="2">
    <citation type="journal article" date="2006" name="Proc. Natl. Acad. Sci. U.S.A.">
        <title>Comparative genomics of the lactic acid bacteria.</title>
        <authorList>
            <person name="Makarova K."/>
            <person name="Slesarev A."/>
            <person name="Wolf Y."/>
            <person name="Sorokin A."/>
            <person name="Mirkin B."/>
            <person name="Koonin E."/>
            <person name="Pavlov A."/>
            <person name="Pavlova N."/>
            <person name="Karamychev V."/>
            <person name="Polouchine N."/>
            <person name="Shakhova V."/>
            <person name="Grigoriev I."/>
            <person name="Lou Y."/>
            <person name="Rohksar D."/>
            <person name="Lucas S."/>
            <person name="Huang K."/>
            <person name="Goodstein D.M."/>
            <person name="Hawkins T."/>
            <person name="Plengvidhya V."/>
            <person name="Welker D."/>
            <person name="Hughes J."/>
            <person name="Goh Y."/>
            <person name="Benson A."/>
            <person name="Baldwin K."/>
            <person name="Lee J.H."/>
            <person name="Diaz-Muniz I."/>
            <person name="Dosti B."/>
            <person name="Smeianov V."/>
            <person name="Wechter W."/>
            <person name="Barabote R."/>
            <person name="Lorca G."/>
            <person name="Altermann E."/>
            <person name="Barrangou R."/>
            <person name="Ganesan B."/>
            <person name="Xie Y."/>
            <person name="Rawsthorne H."/>
            <person name="Tamir D."/>
            <person name="Parker C."/>
            <person name="Breidt F."/>
            <person name="Broadbent J."/>
            <person name="Hutkins R."/>
            <person name="O'Sullivan D."/>
            <person name="Steele J."/>
            <person name="Unlu G."/>
            <person name="Saier M."/>
            <person name="Klaenhammer T."/>
            <person name="Richardson P."/>
            <person name="Kozyavkin S."/>
            <person name="Weimer B."/>
            <person name="Mills D."/>
        </authorList>
    </citation>
    <scope>NUCLEOTIDE SEQUENCE [LARGE SCALE GENOMIC DNA]</scope>
    <source>
        <strain evidence="2">ATCC 334</strain>
        <strain evidence="3">ATCC 334 / BCRC 17002 / CCUG 31169 / CIP 107868 / KCTC 3260 / NRRL B-441</strain>
    </source>
</reference>
<organism evidence="2 3">
    <name type="scientific">Lacticaseibacillus paracasei (strain ATCC 334 / BCRC 17002 / CCUG 31169 / CIP 107868 / KCTC 3260 / NRRL B-441)</name>
    <name type="common">Lactobacillus paracasei</name>
    <dbReference type="NCBI Taxonomy" id="321967"/>
    <lineage>
        <taxon>Bacteria</taxon>
        <taxon>Bacillati</taxon>
        <taxon>Bacillota</taxon>
        <taxon>Bacilli</taxon>
        <taxon>Lactobacillales</taxon>
        <taxon>Lactobacillaceae</taxon>
        <taxon>Lacticaseibacillus</taxon>
    </lineage>
</organism>
<reference evidence="1" key="1">
    <citation type="journal article" date="2006" name="Appl. Environ. Microbiol.">
        <title>Comparative genomics and transcriptional analysis of prophages identified in the genomes of Lactobacillus gasseri, Lactobacillus salivarius, and Lactobacillus casei.</title>
        <authorList>
            <person name="Ventura M."/>
            <person name="Canchaya C."/>
            <person name="Bernini V."/>
            <person name="Altermann E."/>
            <person name="Barrangou R."/>
            <person name="McGrath S."/>
            <person name="Claesson M.J."/>
            <person name="Li Y."/>
            <person name="Leahy S."/>
            <person name="Walker C.D."/>
            <person name="Zink R."/>
            <person name="Neviani E."/>
            <person name="Steele J."/>
            <person name="Broadbent J."/>
            <person name="Klaenhammer T.R."/>
            <person name="Fitzgerald G.F."/>
            <person name="O'Toole P.W."/>
            <person name="van Sinderen D."/>
        </authorList>
    </citation>
    <scope>NUCLEOTIDE SEQUENCE</scope>
    <source>
        <strain evidence="1">ATCC 334</strain>
    </source>
</reference>
<dbReference type="PaxDb" id="321967-LSEI_1913"/>
<name>Q037F1_LACP3</name>
<dbReference type="Proteomes" id="UP000001651">
    <property type="component" value="Chromosome"/>
</dbReference>
<protein>
    <submittedName>
        <fullName evidence="1">Hypothetical phage protein</fullName>
    </submittedName>
</protein>
<evidence type="ECO:0000313" key="3">
    <source>
        <dbReference type="Proteomes" id="UP000001651"/>
    </source>
</evidence>
<reference evidence="1" key="3">
    <citation type="submission" date="2006-02" db="EMBL/GenBank/DDBJ databases">
        <authorList>
            <person name="Broadbent J.R."/>
            <person name="Steele J.L."/>
            <person name="Ventura M."/>
        </authorList>
    </citation>
    <scope>NUCLEOTIDE SEQUENCE</scope>
    <source>
        <strain evidence="1">ATCC 334</strain>
    </source>
</reference>
<evidence type="ECO:0000313" key="1">
    <source>
        <dbReference type="EMBL" id="ABD83363.1"/>
    </source>
</evidence>
<accession>Q037F1</accession>
<dbReference type="AlphaFoldDB" id="Q037F1"/>
<dbReference type="HOGENOM" id="CLU_2260152_0_0_9"/>
<dbReference type="RefSeq" id="WP_011674636.1">
    <property type="nucleotide sequence ID" value="NC_008526.1"/>
</dbReference>